<dbReference type="AlphaFoldDB" id="A0A7V7NZY5"/>
<gene>
    <name evidence="1" type="ORF">F7R14_26575</name>
</gene>
<dbReference type="EMBL" id="VZPO01000012">
    <property type="protein sequence ID" value="KAB0499369.1"/>
    <property type="molecule type" value="Genomic_DNA"/>
</dbReference>
<evidence type="ECO:0000313" key="2">
    <source>
        <dbReference type="Proteomes" id="UP000434925"/>
    </source>
</evidence>
<sequence>MAKRFDRNSPLDRTPMLQHWAWNAEPVGAGLPAKAVVRSMEMRRMYWPLRGQARSHRVIGVA</sequence>
<organism evidence="1 2">
    <name type="scientific">Pseudomonas lini</name>
    <dbReference type="NCBI Taxonomy" id="163011"/>
    <lineage>
        <taxon>Bacteria</taxon>
        <taxon>Pseudomonadati</taxon>
        <taxon>Pseudomonadota</taxon>
        <taxon>Gammaproteobacteria</taxon>
        <taxon>Pseudomonadales</taxon>
        <taxon>Pseudomonadaceae</taxon>
        <taxon>Pseudomonas</taxon>
    </lineage>
</organism>
<proteinExistence type="predicted"/>
<protein>
    <submittedName>
        <fullName evidence="1">Uncharacterized protein</fullName>
    </submittedName>
</protein>
<evidence type="ECO:0000313" key="1">
    <source>
        <dbReference type="EMBL" id="KAB0499369.1"/>
    </source>
</evidence>
<name>A0A7V7NZY5_9PSED</name>
<dbReference type="Proteomes" id="UP000434925">
    <property type="component" value="Unassembled WGS sequence"/>
</dbReference>
<reference evidence="1 2" key="1">
    <citation type="submission" date="2019-09" db="EMBL/GenBank/DDBJ databases">
        <title>Draft genome sequences of 48 bacterial type strains from the CCUG.</title>
        <authorList>
            <person name="Tunovic T."/>
            <person name="Pineiro-Iglesias B."/>
            <person name="Unosson C."/>
            <person name="Inganas E."/>
            <person name="Ohlen M."/>
            <person name="Cardew S."/>
            <person name="Jensie-Markopoulos S."/>
            <person name="Salva-Serra F."/>
            <person name="Jaen-Luchoro D."/>
            <person name="Karlsson R."/>
            <person name="Svensson-Stadler L."/>
            <person name="Chun J."/>
            <person name="Moore E."/>
        </authorList>
    </citation>
    <scope>NUCLEOTIDE SEQUENCE [LARGE SCALE GENOMIC DNA]</scope>
    <source>
        <strain evidence="1 2">CCUG 51522</strain>
    </source>
</reference>
<comment type="caution">
    <text evidence="1">The sequence shown here is derived from an EMBL/GenBank/DDBJ whole genome shotgun (WGS) entry which is preliminary data.</text>
</comment>
<accession>A0A7V7NZY5</accession>